<dbReference type="AlphaFoldDB" id="X4ZV99"/>
<accession>X4ZV99</accession>
<dbReference type="Proteomes" id="UP000019772">
    <property type="component" value="Chromosome"/>
</dbReference>
<dbReference type="eggNOG" id="COG3981">
    <property type="taxonomic scope" value="Bacteria"/>
</dbReference>
<evidence type="ECO:0000313" key="3">
    <source>
        <dbReference type="Proteomes" id="UP000019772"/>
    </source>
</evidence>
<dbReference type="EMBL" id="CP004078">
    <property type="protein sequence ID" value="AHV96223.1"/>
    <property type="molecule type" value="Genomic_DNA"/>
</dbReference>
<name>X4ZV99_9BACL</name>
<dbReference type="Gene3D" id="3.40.630.30">
    <property type="match status" value="1"/>
</dbReference>
<gene>
    <name evidence="2" type="ORF">PSAB_06445</name>
</gene>
<proteinExistence type="predicted"/>
<dbReference type="PROSITE" id="PS51186">
    <property type="entry name" value="GNAT"/>
    <property type="match status" value="1"/>
</dbReference>
<protein>
    <submittedName>
        <fullName evidence="2">GCN5-like N-acetyltransferase</fullName>
    </submittedName>
</protein>
<dbReference type="InterPro" id="IPR016181">
    <property type="entry name" value="Acyl_CoA_acyltransferase"/>
</dbReference>
<dbReference type="SUPFAM" id="SSF55729">
    <property type="entry name" value="Acyl-CoA N-acyltransferases (Nat)"/>
    <property type="match status" value="1"/>
</dbReference>
<dbReference type="HOGENOM" id="CLU_113231_1_1_9"/>
<dbReference type="STRING" id="1268072.PSAB_06445"/>
<dbReference type="PANTHER" id="PTHR39173:SF1">
    <property type="entry name" value="ACETYLTRANSFERASE"/>
    <property type="match status" value="1"/>
</dbReference>
<dbReference type="CDD" id="cd04301">
    <property type="entry name" value="NAT_SF"/>
    <property type="match status" value="1"/>
</dbReference>
<organism evidence="2 3">
    <name type="scientific">Paenibacillus sabinae T27</name>
    <dbReference type="NCBI Taxonomy" id="1268072"/>
    <lineage>
        <taxon>Bacteria</taxon>
        <taxon>Bacillati</taxon>
        <taxon>Bacillota</taxon>
        <taxon>Bacilli</taxon>
        <taxon>Bacillales</taxon>
        <taxon>Paenibacillaceae</taxon>
        <taxon>Paenibacillus</taxon>
    </lineage>
</organism>
<feature type="domain" description="N-acetyltransferase" evidence="1">
    <location>
        <begin position="3"/>
        <end position="167"/>
    </location>
</feature>
<evidence type="ECO:0000313" key="2">
    <source>
        <dbReference type="EMBL" id="AHV96223.1"/>
    </source>
</evidence>
<sequence length="178" mass="19351">MAFELRELTVTEDRQIYGMAREIGPGENGFVNSLYTAGYSKFLNLLPVLRDHSAGIGLPPGHVPQTLYFLYADGVPVGYGKLRHWLTDSLLVTGGHIGYCIRPAARGKGYGTALLAGLLGKASELGIKRALLTCDEDNQGSRSVIEHNGGRLAEVDNRYCRYWIDLTSVQAAAGRRPG</sequence>
<evidence type="ECO:0000259" key="1">
    <source>
        <dbReference type="PROSITE" id="PS51186"/>
    </source>
</evidence>
<dbReference type="GO" id="GO:0016747">
    <property type="term" value="F:acyltransferase activity, transferring groups other than amino-acyl groups"/>
    <property type="evidence" value="ECO:0007669"/>
    <property type="project" value="InterPro"/>
</dbReference>
<dbReference type="OrthoDB" id="9797989at2"/>
<dbReference type="InterPro" id="IPR000182">
    <property type="entry name" value="GNAT_dom"/>
</dbReference>
<dbReference type="PANTHER" id="PTHR39173">
    <property type="entry name" value="ACETYLTRANSFERASE"/>
    <property type="match status" value="1"/>
</dbReference>
<dbReference type="PATRIC" id="fig|1268072.3.peg.1337"/>
<keyword evidence="3" id="KW-1185">Reference proteome</keyword>
<keyword evidence="2" id="KW-0808">Transferase</keyword>
<reference evidence="2 3" key="1">
    <citation type="journal article" date="2014" name="PLoS Genet.">
        <title>Comparative Genomic Analysis of N2-Fixing and Non-N2-Fixing Paenibacillus spp.: Organization, Evolution and Expression of the Nitrogen Fixation Genes.</title>
        <authorList>
            <person name="Xie J.B."/>
            <person name="Du Z."/>
            <person name="Bai L."/>
            <person name="Tian C."/>
            <person name="Zhang Y."/>
            <person name="Xie J.Y."/>
            <person name="Wang T."/>
            <person name="Liu X."/>
            <person name="Chen X."/>
            <person name="Cheng Q."/>
            <person name="Chen S."/>
            <person name="Li J."/>
        </authorList>
    </citation>
    <scope>NUCLEOTIDE SEQUENCE [LARGE SCALE GENOMIC DNA]</scope>
    <source>
        <strain evidence="2 3">T27</strain>
    </source>
</reference>
<dbReference type="RefSeq" id="WP_025333786.1">
    <property type="nucleotide sequence ID" value="NZ_CP004078.1"/>
</dbReference>
<dbReference type="KEGG" id="psab:PSAB_06445"/>
<dbReference type="Pfam" id="PF00583">
    <property type="entry name" value="Acetyltransf_1"/>
    <property type="match status" value="1"/>
</dbReference>